<dbReference type="Gene3D" id="3.40.50.1820">
    <property type="entry name" value="alpha/beta hydrolase"/>
    <property type="match status" value="1"/>
</dbReference>
<evidence type="ECO:0000256" key="2">
    <source>
        <dbReference type="SAM" id="SignalP"/>
    </source>
</evidence>
<feature type="chain" id="PRO_5032366302" description="Peptidase S9 prolyl oligopeptidase catalytic domain-containing protein" evidence="2">
    <location>
        <begin position="29"/>
        <end position="476"/>
    </location>
</feature>
<name>A0A858RBD8_9PROT</name>
<dbReference type="Proteomes" id="UP000501891">
    <property type="component" value="Chromosome"/>
</dbReference>
<evidence type="ECO:0000313" key="4">
    <source>
        <dbReference type="Proteomes" id="UP000501891"/>
    </source>
</evidence>
<sequence length="476" mass="52413">MRLGKFAAGLFVMGLVAAGTLASGAAGAQPAPPPVSAYAAPLGGEVRQLSLSPDGTHVAFVTMLNGKMVTVINKLQPAPGDKAQIFPPPDGATTRWVEWMNNERLLVGVGTVEMVNGPTRRLPQRYQTILAVNKDGSKPMKLRARAILQYVDDRTVLAVRADDDPFAAPEIVRMDVYTNDYKVMQAAKQGQISFLPDPTGKIRVASDYNDGKREGRVLIREKPEDSFQTLRTFKDTDPVFEMLGFSPDDPDMVYVASGHEGDKAAVYTFSLKTRDFVQKVASDPRFDVAGAIVRRGRVLGITWTDDMDTIRWLDPEKQKLQEALDKAIPDSRELIVDWTNDGRFTLVRSISPNEPNVYRLFDRDTKQFTFFADTYPNIPPEALGTRKLVTYKARDGKDIDAYLTLPPGREPKNLPLILLPHGGPIARDDLGFEVHSQFLASRGYAVLQPNFRASAGYGHAFVLAGKGSGAARCRTT</sequence>
<dbReference type="PANTHER" id="PTHR42776">
    <property type="entry name" value="SERINE PEPTIDASE S9 FAMILY MEMBER"/>
    <property type="match status" value="1"/>
</dbReference>
<feature type="signal peptide" evidence="2">
    <location>
        <begin position="1"/>
        <end position="28"/>
    </location>
</feature>
<dbReference type="EMBL" id="CP051775">
    <property type="protein sequence ID" value="QJE74482.1"/>
    <property type="molecule type" value="Genomic_DNA"/>
</dbReference>
<protein>
    <recommendedName>
        <fullName evidence="5">Peptidase S9 prolyl oligopeptidase catalytic domain-containing protein</fullName>
    </recommendedName>
</protein>
<organism evidence="3 4">
    <name type="scientific">Aerophototrophica crusticola</name>
    <dbReference type="NCBI Taxonomy" id="1709002"/>
    <lineage>
        <taxon>Bacteria</taxon>
        <taxon>Pseudomonadati</taxon>
        <taxon>Pseudomonadota</taxon>
        <taxon>Alphaproteobacteria</taxon>
        <taxon>Rhodospirillales</taxon>
        <taxon>Rhodospirillaceae</taxon>
        <taxon>Aerophototrophica</taxon>
    </lineage>
</organism>
<gene>
    <name evidence="3" type="ORF">HHL28_16685</name>
</gene>
<dbReference type="SUPFAM" id="SSF53474">
    <property type="entry name" value="alpha/beta-Hydrolases"/>
    <property type="match status" value="1"/>
</dbReference>
<dbReference type="GO" id="GO:0004252">
    <property type="term" value="F:serine-type endopeptidase activity"/>
    <property type="evidence" value="ECO:0007669"/>
    <property type="project" value="TreeGrafter"/>
</dbReference>
<accession>A0A858RBD8</accession>
<dbReference type="SUPFAM" id="SSF82171">
    <property type="entry name" value="DPP6 N-terminal domain-like"/>
    <property type="match status" value="1"/>
</dbReference>
<reference evidence="3" key="1">
    <citation type="submission" date="2020-04" db="EMBL/GenBank/DDBJ databases">
        <title>A desert anoxygenic phototrophic bacterium fixes CO2 using RubisCO under aerobic conditions.</title>
        <authorList>
            <person name="Tang K."/>
        </authorList>
    </citation>
    <scope>NUCLEOTIDE SEQUENCE [LARGE SCALE GENOMIC DNA]</scope>
    <source>
        <strain evidence="3">MIMtkB3</strain>
    </source>
</reference>
<dbReference type="PANTHER" id="PTHR42776:SF27">
    <property type="entry name" value="DIPEPTIDYL PEPTIDASE FAMILY MEMBER 6"/>
    <property type="match status" value="1"/>
</dbReference>
<keyword evidence="2" id="KW-0732">Signal</keyword>
<keyword evidence="4" id="KW-1185">Reference proteome</keyword>
<dbReference type="AlphaFoldDB" id="A0A858RBD8"/>
<keyword evidence="1" id="KW-0378">Hydrolase</keyword>
<evidence type="ECO:0000256" key="1">
    <source>
        <dbReference type="ARBA" id="ARBA00022801"/>
    </source>
</evidence>
<proteinExistence type="predicted"/>
<dbReference type="InterPro" id="IPR029058">
    <property type="entry name" value="AB_hydrolase_fold"/>
</dbReference>
<dbReference type="KEGG" id="acru:HHL28_16685"/>
<evidence type="ECO:0008006" key="5">
    <source>
        <dbReference type="Google" id="ProtNLM"/>
    </source>
</evidence>
<evidence type="ECO:0000313" key="3">
    <source>
        <dbReference type="EMBL" id="QJE74482.1"/>
    </source>
</evidence>